<dbReference type="SUPFAM" id="SSF49265">
    <property type="entry name" value="Fibronectin type III"/>
    <property type="match status" value="1"/>
</dbReference>
<evidence type="ECO:0008006" key="4">
    <source>
        <dbReference type="Google" id="ProtNLM"/>
    </source>
</evidence>
<gene>
    <name evidence="2" type="ORF">SAMN04490243_1621</name>
</gene>
<dbReference type="RefSeq" id="WP_092981984.1">
    <property type="nucleotide sequence ID" value="NZ_FOYQ01000001.1"/>
</dbReference>
<dbReference type="EMBL" id="FOYQ01000001">
    <property type="protein sequence ID" value="SFR40219.1"/>
    <property type="molecule type" value="Genomic_DNA"/>
</dbReference>
<dbReference type="InterPro" id="IPR036116">
    <property type="entry name" value="FN3_sf"/>
</dbReference>
<feature type="chain" id="PRO_5011533357" description="Fibronectin type-III domain-containing protein" evidence="1">
    <location>
        <begin position="20"/>
        <end position="238"/>
    </location>
</feature>
<dbReference type="InterPro" id="IPR013783">
    <property type="entry name" value="Ig-like_fold"/>
</dbReference>
<sequence>MILKKGVLFCALLCLVACGGGGGGGGEEPEPEPRPQATPPSAVALIFPENNTECTEGTVVNENISRIPFQWTLSENTDTYEVVIRNLDTNDESTFVASTNEADISLARGTPFEWFVISRANGVNETATSPTWRFFNEGPGIENYAPFPAQAVAPQRGSFIDFTPTFVLIWEATDVDDDLESYEVFFGTDPNDLPSVGTSDVQEIEVDLTAGTTFYWQVLSVDSQGNTSTSELFEFRVN</sequence>
<dbReference type="AlphaFoldDB" id="A0A1I6GDE7"/>
<dbReference type="OrthoDB" id="789771at2"/>
<feature type="signal peptide" evidence="1">
    <location>
        <begin position="1"/>
        <end position="19"/>
    </location>
</feature>
<dbReference type="Proteomes" id="UP000199534">
    <property type="component" value="Unassembled WGS sequence"/>
</dbReference>
<dbReference type="Gene3D" id="2.60.40.10">
    <property type="entry name" value="Immunoglobulins"/>
    <property type="match status" value="1"/>
</dbReference>
<keyword evidence="1" id="KW-0732">Signal</keyword>
<proteinExistence type="predicted"/>
<protein>
    <recommendedName>
        <fullName evidence="4">Fibronectin type-III domain-containing protein</fullName>
    </recommendedName>
</protein>
<accession>A0A1I6GDE7</accession>
<evidence type="ECO:0000313" key="3">
    <source>
        <dbReference type="Proteomes" id="UP000199534"/>
    </source>
</evidence>
<evidence type="ECO:0000256" key="1">
    <source>
        <dbReference type="SAM" id="SignalP"/>
    </source>
</evidence>
<name>A0A1I6GDE7_9FLAO</name>
<dbReference type="STRING" id="400055.SAMN04490243_1621"/>
<evidence type="ECO:0000313" key="2">
    <source>
        <dbReference type="EMBL" id="SFR40219.1"/>
    </source>
</evidence>
<keyword evidence="3" id="KW-1185">Reference proteome</keyword>
<organism evidence="2 3">
    <name type="scientific">Robiginitalea myxolifaciens</name>
    <dbReference type="NCBI Taxonomy" id="400055"/>
    <lineage>
        <taxon>Bacteria</taxon>
        <taxon>Pseudomonadati</taxon>
        <taxon>Bacteroidota</taxon>
        <taxon>Flavobacteriia</taxon>
        <taxon>Flavobacteriales</taxon>
        <taxon>Flavobacteriaceae</taxon>
        <taxon>Robiginitalea</taxon>
    </lineage>
</organism>
<reference evidence="2 3" key="1">
    <citation type="submission" date="2016-10" db="EMBL/GenBank/DDBJ databases">
        <authorList>
            <person name="de Groot N.N."/>
        </authorList>
    </citation>
    <scope>NUCLEOTIDE SEQUENCE [LARGE SCALE GENOMIC DNA]</scope>
    <source>
        <strain evidence="2 3">DSM 21019</strain>
    </source>
</reference>